<dbReference type="GO" id="GO:0003676">
    <property type="term" value="F:nucleic acid binding"/>
    <property type="evidence" value="ECO:0007669"/>
    <property type="project" value="InterPro"/>
</dbReference>
<comment type="catalytic activity">
    <reaction evidence="5 6">
        <text>Exonucleolytic cleavage in either 5'- to 3'- or 3'- to 5'-direction to yield nucleoside 5'-phosphates.</text>
        <dbReference type="EC" id="3.1.11.6"/>
    </reaction>
</comment>
<dbReference type="GO" id="GO:0009318">
    <property type="term" value="C:exodeoxyribonuclease VII complex"/>
    <property type="evidence" value="ECO:0007669"/>
    <property type="project" value="UniProtKB-UniRule"/>
</dbReference>
<evidence type="ECO:0000256" key="2">
    <source>
        <dbReference type="ARBA" id="ARBA00022722"/>
    </source>
</evidence>
<evidence type="ECO:0000259" key="8">
    <source>
        <dbReference type="Pfam" id="PF13742"/>
    </source>
</evidence>
<keyword evidence="3 5" id="KW-0378">Hydrolase</keyword>
<organism evidence="9 10">
    <name type="scientific">Litoribacter ruber</name>
    <dbReference type="NCBI Taxonomy" id="702568"/>
    <lineage>
        <taxon>Bacteria</taxon>
        <taxon>Pseudomonadati</taxon>
        <taxon>Bacteroidota</taxon>
        <taxon>Cytophagia</taxon>
        <taxon>Cytophagales</taxon>
        <taxon>Cyclobacteriaceae</taxon>
        <taxon>Litoribacter</taxon>
    </lineage>
</organism>
<evidence type="ECO:0000313" key="10">
    <source>
        <dbReference type="Proteomes" id="UP001319104"/>
    </source>
</evidence>
<sequence>MQNPMTLFELNQLVKQTLDRNLAPAYWVVAEISDFKEGARGHAYLDLVEKTGNQVTAKMRANIWAFTYRGLAARFREMTGQSLQNGMKVLAQVTVQFHELYGLSLNIRDIDANFTIGERAKRKQEIIEKLAKAGLLETNKQFSLPSVPQKVAIISSATAAGYGDFIQQVENNRHGYKLHYKLFPATMQGHDAPDSIIAALKSIEQEQENQQYQLIILIRGGGAQIDMDCFDDYELAKAIAQMRIPVVTGIGHERDECIADLVAHTKVKTPTAVAEFILSGFQEFEETLNFNLKKIERAANFYLTKEKQTLRDREHILINLFKNQIQTANQYLDSAARHINSQCQGRIQYNRREIDNLAGRLQRQAKVLLQQESTKLEGLEKDLNRLDPVFFMKRGYTRTEKDGKSIELATLKPGDKISTYTLTNKLESTITNIEEHGK</sequence>
<gene>
    <name evidence="5 9" type="primary">xseA</name>
    <name evidence="9" type="ORF">KI659_11675</name>
</gene>
<dbReference type="EC" id="3.1.11.6" evidence="5"/>
<protein>
    <recommendedName>
        <fullName evidence="5">Exodeoxyribonuclease 7 large subunit</fullName>
        <ecNumber evidence="5">3.1.11.6</ecNumber>
    </recommendedName>
    <alternativeName>
        <fullName evidence="5">Exodeoxyribonuclease VII large subunit</fullName>
        <shortName evidence="5">Exonuclease VII large subunit</shortName>
    </alternativeName>
</protein>
<comment type="subcellular location">
    <subcellularLocation>
        <location evidence="5 6">Cytoplasm</location>
    </subcellularLocation>
</comment>
<evidence type="ECO:0000256" key="4">
    <source>
        <dbReference type="ARBA" id="ARBA00022839"/>
    </source>
</evidence>
<evidence type="ECO:0000256" key="6">
    <source>
        <dbReference type="RuleBase" id="RU004355"/>
    </source>
</evidence>
<keyword evidence="2 5" id="KW-0540">Nuclease</keyword>
<dbReference type="GO" id="GO:0005737">
    <property type="term" value="C:cytoplasm"/>
    <property type="evidence" value="ECO:0007669"/>
    <property type="project" value="UniProtKB-SubCell"/>
</dbReference>
<feature type="domain" description="OB-fold nucleic acid binding" evidence="8">
    <location>
        <begin position="6"/>
        <end position="111"/>
    </location>
</feature>
<accession>A0AAP2CH65</accession>
<dbReference type="GO" id="GO:0008855">
    <property type="term" value="F:exodeoxyribonuclease VII activity"/>
    <property type="evidence" value="ECO:0007669"/>
    <property type="project" value="UniProtKB-UniRule"/>
</dbReference>
<evidence type="ECO:0000256" key="3">
    <source>
        <dbReference type="ARBA" id="ARBA00022801"/>
    </source>
</evidence>
<keyword evidence="4 5" id="KW-0269">Exonuclease</keyword>
<keyword evidence="1 5" id="KW-0963">Cytoplasm</keyword>
<dbReference type="InterPro" id="IPR020579">
    <property type="entry name" value="Exonuc_VII_lsu_C"/>
</dbReference>
<dbReference type="HAMAP" id="MF_00378">
    <property type="entry name" value="Exonuc_7_L"/>
    <property type="match status" value="1"/>
</dbReference>
<comment type="function">
    <text evidence="5">Bidirectionally degrades single-stranded DNA into large acid-insoluble oligonucleotides, which are then degraded further into small acid-soluble oligonucleotides.</text>
</comment>
<dbReference type="PANTHER" id="PTHR30008:SF0">
    <property type="entry name" value="EXODEOXYRIBONUCLEASE 7 LARGE SUBUNIT"/>
    <property type="match status" value="1"/>
</dbReference>
<dbReference type="EMBL" id="JAHCMY010000006">
    <property type="protein sequence ID" value="MBS9524668.1"/>
    <property type="molecule type" value="Genomic_DNA"/>
</dbReference>
<comment type="similarity">
    <text evidence="5 6">Belongs to the XseA family.</text>
</comment>
<keyword evidence="10" id="KW-1185">Reference proteome</keyword>
<dbReference type="NCBIfam" id="TIGR00237">
    <property type="entry name" value="xseA"/>
    <property type="match status" value="1"/>
</dbReference>
<dbReference type="RefSeq" id="WP_213945533.1">
    <property type="nucleotide sequence ID" value="NZ_JAHCMY010000006.1"/>
</dbReference>
<dbReference type="Pfam" id="PF02601">
    <property type="entry name" value="Exonuc_VII_L"/>
    <property type="match status" value="1"/>
</dbReference>
<evidence type="ECO:0000259" key="7">
    <source>
        <dbReference type="Pfam" id="PF02601"/>
    </source>
</evidence>
<evidence type="ECO:0000256" key="5">
    <source>
        <dbReference type="HAMAP-Rule" id="MF_00378"/>
    </source>
</evidence>
<dbReference type="Pfam" id="PF13742">
    <property type="entry name" value="tRNA_anti_2"/>
    <property type="match status" value="1"/>
</dbReference>
<dbReference type="PANTHER" id="PTHR30008">
    <property type="entry name" value="EXODEOXYRIBONUCLEASE 7 LARGE SUBUNIT"/>
    <property type="match status" value="1"/>
</dbReference>
<evidence type="ECO:0000313" key="9">
    <source>
        <dbReference type="EMBL" id="MBS9524668.1"/>
    </source>
</evidence>
<dbReference type="InterPro" id="IPR003753">
    <property type="entry name" value="Exonuc_VII_L"/>
</dbReference>
<feature type="domain" description="Exonuclease VII large subunit C-terminal" evidence="7">
    <location>
        <begin position="135"/>
        <end position="425"/>
    </location>
</feature>
<dbReference type="GO" id="GO:0006308">
    <property type="term" value="P:DNA catabolic process"/>
    <property type="evidence" value="ECO:0007669"/>
    <property type="project" value="UniProtKB-UniRule"/>
</dbReference>
<dbReference type="CDD" id="cd04489">
    <property type="entry name" value="ExoVII_LU_OBF"/>
    <property type="match status" value="1"/>
</dbReference>
<dbReference type="AlphaFoldDB" id="A0AAP2CH65"/>
<dbReference type="Proteomes" id="UP001319104">
    <property type="component" value="Unassembled WGS sequence"/>
</dbReference>
<comment type="caution">
    <text evidence="9">The sequence shown here is derived from an EMBL/GenBank/DDBJ whole genome shotgun (WGS) entry which is preliminary data.</text>
</comment>
<name>A0AAP2CH65_9BACT</name>
<reference evidence="9 10" key="1">
    <citation type="submission" date="2021-05" db="EMBL/GenBank/DDBJ databases">
        <authorList>
            <person name="Zhang Z.D."/>
            <person name="Osman G."/>
        </authorList>
    </citation>
    <scope>NUCLEOTIDE SEQUENCE [LARGE SCALE GENOMIC DNA]</scope>
    <source>
        <strain evidence="9 10">KCTC 32217</strain>
    </source>
</reference>
<dbReference type="InterPro" id="IPR025824">
    <property type="entry name" value="OB-fold_nuc-bd_dom"/>
</dbReference>
<comment type="subunit">
    <text evidence="5">Heterooligomer composed of large and small subunits.</text>
</comment>
<evidence type="ECO:0000256" key="1">
    <source>
        <dbReference type="ARBA" id="ARBA00022490"/>
    </source>
</evidence>
<proteinExistence type="inferred from homology"/>